<evidence type="ECO:0000313" key="1">
    <source>
        <dbReference type="EMBL" id="KAK9180983.1"/>
    </source>
</evidence>
<protein>
    <submittedName>
        <fullName evidence="1">Uncharacterized protein</fullName>
    </submittedName>
</protein>
<keyword evidence="2" id="KW-1185">Reference proteome</keyword>
<accession>A0AAP0LMD8</accession>
<sequence length="69" mass="7496">MAIGFAPVVAYLKSGGSLYMNESLNVKHGLWKLTAKGSIDTLEVNCKRLKPWEASLVKSSSPVSLEGWT</sequence>
<evidence type="ECO:0000313" key="2">
    <source>
        <dbReference type="Proteomes" id="UP001428341"/>
    </source>
</evidence>
<dbReference type="EMBL" id="JBCGBO010000024">
    <property type="protein sequence ID" value="KAK9180983.1"/>
    <property type="molecule type" value="Genomic_DNA"/>
</dbReference>
<dbReference type="AlphaFoldDB" id="A0AAP0LMD8"/>
<comment type="caution">
    <text evidence="1">The sequence shown here is derived from an EMBL/GenBank/DDBJ whole genome shotgun (WGS) entry which is preliminary data.</text>
</comment>
<name>A0AAP0LMD8_9ROSI</name>
<dbReference type="Proteomes" id="UP001428341">
    <property type="component" value="Unassembled WGS sequence"/>
</dbReference>
<organism evidence="1 2">
    <name type="scientific">Citrus x changshan-huyou</name>
    <dbReference type="NCBI Taxonomy" id="2935761"/>
    <lineage>
        <taxon>Eukaryota</taxon>
        <taxon>Viridiplantae</taxon>
        <taxon>Streptophyta</taxon>
        <taxon>Embryophyta</taxon>
        <taxon>Tracheophyta</taxon>
        <taxon>Spermatophyta</taxon>
        <taxon>Magnoliopsida</taxon>
        <taxon>eudicotyledons</taxon>
        <taxon>Gunneridae</taxon>
        <taxon>Pentapetalae</taxon>
        <taxon>rosids</taxon>
        <taxon>malvids</taxon>
        <taxon>Sapindales</taxon>
        <taxon>Rutaceae</taxon>
        <taxon>Aurantioideae</taxon>
        <taxon>Citrus</taxon>
    </lineage>
</organism>
<proteinExistence type="predicted"/>
<reference evidence="1 2" key="1">
    <citation type="submission" date="2024-05" db="EMBL/GenBank/DDBJ databases">
        <title>Haplotype-resolved chromosome-level genome assembly of Huyou (Citrus changshanensis).</title>
        <authorList>
            <person name="Miao C."/>
            <person name="Chen W."/>
            <person name="Wu Y."/>
            <person name="Wang L."/>
            <person name="Zhao S."/>
            <person name="Grierson D."/>
            <person name="Xu C."/>
            <person name="Chen K."/>
        </authorList>
    </citation>
    <scope>NUCLEOTIDE SEQUENCE [LARGE SCALE GENOMIC DNA]</scope>
    <source>
        <strain evidence="1">01-14</strain>
        <tissue evidence="1">Leaf</tissue>
    </source>
</reference>
<gene>
    <name evidence="1" type="ORF">WN944_024120</name>
</gene>